<organism evidence="2 3">
    <name type="scientific">Eumeta variegata</name>
    <name type="common">Bagworm moth</name>
    <name type="synonym">Eumeta japonica</name>
    <dbReference type="NCBI Taxonomy" id="151549"/>
    <lineage>
        <taxon>Eukaryota</taxon>
        <taxon>Metazoa</taxon>
        <taxon>Ecdysozoa</taxon>
        <taxon>Arthropoda</taxon>
        <taxon>Hexapoda</taxon>
        <taxon>Insecta</taxon>
        <taxon>Pterygota</taxon>
        <taxon>Neoptera</taxon>
        <taxon>Endopterygota</taxon>
        <taxon>Lepidoptera</taxon>
        <taxon>Glossata</taxon>
        <taxon>Ditrysia</taxon>
        <taxon>Tineoidea</taxon>
        <taxon>Psychidae</taxon>
        <taxon>Oiketicinae</taxon>
        <taxon>Eumeta</taxon>
    </lineage>
</organism>
<sequence>MNHPRFSARSSQNNFPVSFSGVQGAGRSQSRLGPDSPPSLLAIRRYTEPFVIIKPVKFDSHSSRFLQMNPKPSC</sequence>
<dbReference type="EMBL" id="BGZK01000171">
    <property type="protein sequence ID" value="GBP25687.1"/>
    <property type="molecule type" value="Genomic_DNA"/>
</dbReference>
<proteinExistence type="predicted"/>
<name>A0A4C1UHW4_EUMVA</name>
<evidence type="ECO:0000313" key="3">
    <source>
        <dbReference type="Proteomes" id="UP000299102"/>
    </source>
</evidence>
<evidence type="ECO:0000256" key="1">
    <source>
        <dbReference type="SAM" id="MobiDB-lite"/>
    </source>
</evidence>
<evidence type="ECO:0000313" key="2">
    <source>
        <dbReference type="EMBL" id="GBP25687.1"/>
    </source>
</evidence>
<dbReference type="AlphaFoldDB" id="A0A4C1UHW4"/>
<comment type="caution">
    <text evidence="2">The sequence shown here is derived from an EMBL/GenBank/DDBJ whole genome shotgun (WGS) entry which is preliminary data.</text>
</comment>
<keyword evidence="3" id="KW-1185">Reference proteome</keyword>
<feature type="region of interest" description="Disordered" evidence="1">
    <location>
        <begin position="1"/>
        <end position="38"/>
    </location>
</feature>
<accession>A0A4C1UHW4</accession>
<feature type="compositionally biased region" description="Polar residues" evidence="1">
    <location>
        <begin position="8"/>
        <end position="31"/>
    </location>
</feature>
<reference evidence="2 3" key="1">
    <citation type="journal article" date="2019" name="Commun. Biol.">
        <title>The bagworm genome reveals a unique fibroin gene that provides high tensile strength.</title>
        <authorList>
            <person name="Kono N."/>
            <person name="Nakamura H."/>
            <person name="Ohtoshi R."/>
            <person name="Tomita M."/>
            <person name="Numata K."/>
            <person name="Arakawa K."/>
        </authorList>
    </citation>
    <scope>NUCLEOTIDE SEQUENCE [LARGE SCALE GENOMIC DNA]</scope>
</reference>
<gene>
    <name evidence="2" type="ORF">EVAR_12165_1</name>
</gene>
<protein>
    <submittedName>
        <fullName evidence="2">Uncharacterized protein</fullName>
    </submittedName>
</protein>
<dbReference type="Proteomes" id="UP000299102">
    <property type="component" value="Unassembled WGS sequence"/>
</dbReference>